<feature type="region of interest" description="Disordered" evidence="1">
    <location>
        <begin position="198"/>
        <end position="228"/>
    </location>
</feature>
<feature type="compositionally biased region" description="Polar residues" evidence="1">
    <location>
        <begin position="198"/>
        <end position="214"/>
    </location>
</feature>
<feature type="compositionally biased region" description="Basic and acidic residues" evidence="1">
    <location>
        <begin position="219"/>
        <end position="228"/>
    </location>
</feature>
<evidence type="ECO:0000256" key="1">
    <source>
        <dbReference type="SAM" id="MobiDB-lite"/>
    </source>
</evidence>
<accession>A0A165RAE5</accession>
<proteinExistence type="predicted"/>
<organism evidence="2 3">
    <name type="scientific">Neolentinus lepideus HHB14362 ss-1</name>
    <dbReference type="NCBI Taxonomy" id="1314782"/>
    <lineage>
        <taxon>Eukaryota</taxon>
        <taxon>Fungi</taxon>
        <taxon>Dikarya</taxon>
        <taxon>Basidiomycota</taxon>
        <taxon>Agaricomycotina</taxon>
        <taxon>Agaricomycetes</taxon>
        <taxon>Gloeophyllales</taxon>
        <taxon>Gloeophyllaceae</taxon>
        <taxon>Neolentinus</taxon>
    </lineage>
</organism>
<gene>
    <name evidence="2" type="ORF">NEOLEDRAFT_1117766</name>
</gene>
<reference evidence="2 3" key="1">
    <citation type="journal article" date="2016" name="Mol. Biol. Evol.">
        <title>Comparative Genomics of Early-Diverging Mushroom-Forming Fungi Provides Insights into the Origins of Lignocellulose Decay Capabilities.</title>
        <authorList>
            <person name="Nagy L.G."/>
            <person name="Riley R."/>
            <person name="Tritt A."/>
            <person name="Adam C."/>
            <person name="Daum C."/>
            <person name="Floudas D."/>
            <person name="Sun H."/>
            <person name="Yadav J.S."/>
            <person name="Pangilinan J."/>
            <person name="Larsson K.H."/>
            <person name="Matsuura K."/>
            <person name="Barry K."/>
            <person name="Labutti K."/>
            <person name="Kuo R."/>
            <person name="Ohm R.A."/>
            <person name="Bhattacharya S.S."/>
            <person name="Shirouzu T."/>
            <person name="Yoshinaga Y."/>
            <person name="Martin F.M."/>
            <person name="Grigoriev I.V."/>
            <person name="Hibbett D.S."/>
        </authorList>
    </citation>
    <scope>NUCLEOTIDE SEQUENCE [LARGE SCALE GENOMIC DNA]</scope>
    <source>
        <strain evidence="2 3">HHB14362 ss-1</strain>
    </source>
</reference>
<sequence length="228" mass="24033">MNKVLRAELTEKKVILPELTHETVIKEFEEALNSDGWPYADSALPFNAREEYTIARGNILEMIKQNVSQTKSSVAEIQQKNISQTKGKGPALLSSRGVRSASTSRKSAKVATVTEGLGRMALTSAPRSTEMDSTGKSGVVAKGSTSSVQGSQYKTKASGEPGKARPLTGICTLRSPSKSTSISGPVITRSLSKILLSSSNAPSQGGAATQSPSSPRIVPGEDSKQAIR</sequence>
<evidence type="ECO:0000313" key="2">
    <source>
        <dbReference type="EMBL" id="KZT23527.1"/>
    </source>
</evidence>
<protein>
    <submittedName>
        <fullName evidence="2">Uncharacterized protein</fullName>
    </submittedName>
</protein>
<feature type="non-terminal residue" evidence="2">
    <location>
        <position position="228"/>
    </location>
</feature>
<feature type="region of interest" description="Disordered" evidence="1">
    <location>
        <begin position="82"/>
        <end position="110"/>
    </location>
</feature>
<feature type="compositionally biased region" description="Polar residues" evidence="1">
    <location>
        <begin position="174"/>
        <end position="185"/>
    </location>
</feature>
<dbReference type="InParanoid" id="A0A165RAE5"/>
<dbReference type="EMBL" id="KV425584">
    <property type="protein sequence ID" value="KZT23527.1"/>
    <property type="molecule type" value="Genomic_DNA"/>
</dbReference>
<feature type="compositionally biased region" description="Polar residues" evidence="1">
    <location>
        <begin position="143"/>
        <end position="155"/>
    </location>
</feature>
<keyword evidence="3" id="KW-1185">Reference proteome</keyword>
<feature type="region of interest" description="Disordered" evidence="1">
    <location>
        <begin position="122"/>
        <end position="185"/>
    </location>
</feature>
<feature type="compositionally biased region" description="Polar residues" evidence="1">
    <location>
        <begin position="125"/>
        <end position="136"/>
    </location>
</feature>
<evidence type="ECO:0000313" key="3">
    <source>
        <dbReference type="Proteomes" id="UP000076761"/>
    </source>
</evidence>
<name>A0A165RAE5_9AGAM</name>
<dbReference type="Proteomes" id="UP000076761">
    <property type="component" value="Unassembled WGS sequence"/>
</dbReference>
<dbReference type="AlphaFoldDB" id="A0A165RAE5"/>